<dbReference type="AlphaFoldDB" id="A0AA42CFQ1"/>
<dbReference type="Gene3D" id="3.40.50.720">
    <property type="entry name" value="NAD(P)-binding Rossmann-like Domain"/>
    <property type="match status" value="1"/>
</dbReference>
<feature type="domain" description="Gfo/Idh/MocA-like oxidoreductase N-terminal" evidence="1">
    <location>
        <begin position="6"/>
        <end position="122"/>
    </location>
</feature>
<dbReference type="SUPFAM" id="SSF51735">
    <property type="entry name" value="NAD(P)-binding Rossmann-fold domains"/>
    <property type="match status" value="1"/>
</dbReference>
<feature type="domain" description="GFO/IDH/MocA-like oxidoreductase" evidence="2">
    <location>
        <begin position="130"/>
        <end position="267"/>
    </location>
</feature>
<sequence>MTHPARIAVVGAGLIGQAHIRRIIDEPDAALAGIADPSPRAKEQAGALGVPWTADIETMLAKAKPDGVVIATPNRLHVAGGLAAVAAGVPMLLEKPVADDVAGALRLVEAAEQTGVPILVGHHRRHSPLIQRAKEIVASGRLGKITAVTGLCWFLKPADYFEGKGSWRREPGAGVVLINLIHVVDDLRNICGDVASVQAAQSNAARGFPVEDTAAIILRFRNGALGTLTISDSAAAPWSWELTSGENKAYPHTDQFCYLVAGTEGSVTIPRLDVWHYGAEQHWWAPLEAQRSFVPEQDPLTLQMRHFCAVARGTAKPLLDGREGTRTLETTLAVKRAAATGEVVHLG</sequence>
<dbReference type="SUPFAM" id="SSF55347">
    <property type="entry name" value="Glyceraldehyde-3-phosphate dehydrogenase-like, C-terminal domain"/>
    <property type="match status" value="1"/>
</dbReference>
<dbReference type="PANTHER" id="PTHR43377">
    <property type="entry name" value="BILIVERDIN REDUCTASE A"/>
    <property type="match status" value="1"/>
</dbReference>
<dbReference type="RefSeq" id="WP_264715756.1">
    <property type="nucleotide sequence ID" value="NZ_JAPDNT010000026.1"/>
</dbReference>
<dbReference type="Pfam" id="PF01408">
    <property type="entry name" value="GFO_IDH_MocA"/>
    <property type="match status" value="1"/>
</dbReference>
<comment type="caution">
    <text evidence="3">The sequence shown here is derived from an EMBL/GenBank/DDBJ whole genome shotgun (WGS) entry which is preliminary data.</text>
</comment>
<dbReference type="InterPro" id="IPR051450">
    <property type="entry name" value="Gfo/Idh/MocA_Oxidoreductases"/>
</dbReference>
<dbReference type="GO" id="GO:0000166">
    <property type="term" value="F:nucleotide binding"/>
    <property type="evidence" value="ECO:0007669"/>
    <property type="project" value="InterPro"/>
</dbReference>
<dbReference type="Pfam" id="PF22725">
    <property type="entry name" value="GFO_IDH_MocA_C3"/>
    <property type="match status" value="1"/>
</dbReference>
<dbReference type="InterPro" id="IPR000683">
    <property type="entry name" value="Gfo/Idh/MocA-like_OxRdtase_N"/>
</dbReference>
<dbReference type="EMBL" id="JAPDNT010000026">
    <property type="protein sequence ID" value="MCW3476899.1"/>
    <property type="molecule type" value="Genomic_DNA"/>
</dbReference>
<evidence type="ECO:0000313" key="3">
    <source>
        <dbReference type="EMBL" id="MCW3476899.1"/>
    </source>
</evidence>
<evidence type="ECO:0000259" key="2">
    <source>
        <dbReference type="Pfam" id="PF22725"/>
    </source>
</evidence>
<name>A0AA42CFQ1_9PROT</name>
<dbReference type="PANTHER" id="PTHR43377:SF8">
    <property type="entry name" value="BLR3664 PROTEIN"/>
    <property type="match status" value="1"/>
</dbReference>
<proteinExistence type="predicted"/>
<reference evidence="3" key="1">
    <citation type="submission" date="2022-09" db="EMBL/GenBank/DDBJ databases">
        <title>Rhodovastum sp. nov. RN2-1 isolated from soil in Seongnam, South Korea.</title>
        <authorList>
            <person name="Le N.T."/>
        </authorList>
    </citation>
    <scope>NUCLEOTIDE SEQUENCE</scope>
    <source>
        <strain evidence="3">RN2-1</strain>
    </source>
</reference>
<protein>
    <submittedName>
        <fullName evidence="3">Gfo/Idh/MocA family oxidoreductase</fullName>
    </submittedName>
</protein>
<reference evidence="3" key="2">
    <citation type="submission" date="2022-10" db="EMBL/GenBank/DDBJ databases">
        <authorList>
            <person name="Trinh H.N."/>
        </authorList>
    </citation>
    <scope>NUCLEOTIDE SEQUENCE</scope>
    <source>
        <strain evidence="3">RN2-1</strain>
    </source>
</reference>
<keyword evidence="4" id="KW-1185">Reference proteome</keyword>
<dbReference type="Proteomes" id="UP001165679">
    <property type="component" value="Unassembled WGS sequence"/>
</dbReference>
<organism evidence="3 4">
    <name type="scientific">Limobrevibacterium gyesilva</name>
    <dbReference type="NCBI Taxonomy" id="2991712"/>
    <lineage>
        <taxon>Bacteria</taxon>
        <taxon>Pseudomonadati</taxon>
        <taxon>Pseudomonadota</taxon>
        <taxon>Alphaproteobacteria</taxon>
        <taxon>Acetobacterales</taxon>
        <taxon>Acetobacteraceae</taxon>
        <taxon>Limobrevibacterium</taxon>
    </lineage>
</organism>
<evidence type="ECO:0000313" key="4">
    <source>
        <dbReference type="Proteomes" id="UP001165679"/>
    </source>
</evidence>
<dbReference type="Gene3D" id="3.30.360.10">
    <property type="entry name" value="Dihydrodipicolinate Reductase, domain 2"/>
    <property type="match status" value="1"/>
</dbReference>
<accession>A0AA42CFQ1</accession>
<evidence type="ECO:0000259" key="1">
    <source>
        <dbReference type="Pfam" id="PF01408"/>
    </source>
</evidence>
<gene>
    <name evidence="3" type="ORF">OL599_20230</name>
</gene>
<dbReference type="InterPro" id="IPR055170">
    <property type="entry name" value="GFO_IDH_MocA-like_dom"/>
</dbReference>
<dbReference type="InterPro" id="IPR036291">
    <property type="entry name" value="NAD(P)-bd_dom_sf"/>
</dbReference>